<protein>
    <recommendedName>
        <fullName evidence="3">DUF2442 domain-containing protein</fullName>
    </recommendedName>
</protein>
<sequence>MESVIRVFPRDDFTLELWFSTGDYRLFDMKPYLNRGVFTKLKDLTQFKRAYVCFDTVCWPDNLDIAPETLFDRSVPLTKLEKGSTPLKN</sequence>
<dbReference type="InterPro" id="IPR018841">
    <property type="entry name" value="DUF2442"/>
</dbReference>
<evidence type="ECO:0008006" key="3">
    <source>
        <dbReference type="Google" id="ProtNLM"/>
    </source>
</evidence>
<gene>
    <name evidence="2" type="ORF">BECKDK2373B_GA0170837_12711</name>
    <name evidence="1" type="ORF">BECKDK2373C_GA0170839_11865</name>
</gene>
<evidence type="ECO:0000313" key="1">
    <source>
        <dbReference type="EMBL" id="VFJ68532.1"/>
    </source>
</evidence>
<accession>A0A450TLE8</accession>
<name>A0A450TLE8_9GAMM</name>
<dbReference type="Gene3D" id="3.30.2020.10">
    <property type="entry name" value="NE0471-like N-terminal domain"/>
    <property type="match status" value="1"/>
</dbReference>
<dbReference type="InterPro" id="IPR036782">
    <property type="entry name" value="NE0471-like_N"/>
</dbReference>
<evidence type="ECO:0000313" key="2">
    <source>
        <dbReference type="EMBL" id="VFJ70224.1"/>
    </source>
</evidence>
<dbReference type="SUPFAM" id="SSF143880">
    <property type="entry name" value="NE0471 N-terminal domain-like"/>
    <property type="match status" value="1"/>
</dbReference>
<proteinExistence type="predicted"/>
<dbReference type="Pfam" id="PF10387">
    <property type="entry name" value="DUF2442"/>
    <property type="match status" value="1"/>
</dbReference>
<reference evidence="1" key="1">
    <citation type="submission" date="2019-02" db="EMBL/GenBank/DDBJ databases">
        <authorList>
            <person name="Gruber-Vodicka R. H."/>
            <person name="Seah K. B. B."/>
        </authorList>
    </citation>
    <scope>NUCLEOTIDE SEQUENCE</scope>
    <source>
        <strain evidence="1">BECK_DK161</strain>
        <strain evidence="2">BECK_DK47</strain>
    </source>
</reference>
<dbReference type="EMBL" id="CAADEX010000271">
    <property type="protein sequence ID" value="VFJ70224.1"/>
    <property type="molecule type" value="Genomic_DNA"/>
</dbReference>
<organism evidence="1">
    <name type="scientific">Candidatus Kentrum sp. DK</name>
    <dbReference type="NCBI Taxonomy" id="2126562"/>
    <lineage>
        <taxon>Bacteria</taxon>
        <taxon>Pseudomonadati</taxon>
        <taxon>Pseudomonadota</taxon>
        <taxon>Gammaproteobacteria</taxon>
        <taxon>Candidatus Kentrum</taxon>
    </lineage>
</organism>
<dbReference type="EMBL" id="CAADEY010000186">
    <property type="protein sequence ID" value="VFJ68532.1"/>
    <property type="molecule type" value="Genomic_DNA"/>
</dbReference>
<dbReference type="AlphaFoldDB" id="A0A450TLE8"/>